<keyword evidence="1" id="KW-1133">Transmembrane helix</keyword>
<keyword evidence="2" id="KW-0732">Signal</keyword>
<reference evidence="3" key="1">
    <citation type="submission" date="2023-06" db="EMBL/GenBank/DDBJ databases">
        <title>Survivors Of The Sea: Transcriptome response of Skeletonema marinoi to long-term dormancy.</title>
        <authorList>
            <person name="Pinder M.I.M."/>
            <person name="Kourtchenko O."/>
            <person name="Robertson E.K."/>
            <person name="Larsson T."/>
            <person name="Maumus F."/>
            <person name="Osuna-Cruz C.M."/>
            <person name="Vancaester E."/>
            <person name="Stenow R."/>
            <person name="Vandepoele K."/>
            <person name="Ploug H."/>
            <person name="Bruchert V."/>
            <person name="Godhe A."/>
            <person name="Topel M."/>
        </authorList>
    </citation>
    <scope>NUCLEOTIDE SEQUENCE</scope>
    <source>
        <strain evidence="3">R05AC</strain>
    </source>
</reference>
<dbReference type="Proteomes" id="UP001224775">
    <property type="component" value="Unassembled WGS sequence"/>
</dbReference>
<keyword evidence="4" id="KW-1185">Reference proteome</keyword>
<evidence type="ECO:0000256" key="1">
    <source>
        <dbReference type="SAM" id="Phobius"/>
    </source>
</evidence>
<dbReference type="InterPro" id="IPR006747">
    <property type="entry name" value="DUF599"/>
</dbReference>
<feature type="transmembrane region" description="Helical" evidence="1">
    <location>
        <begin position="152"/>
        <end position="171"/>
    </location>
</feature>
<evidence type="ECO:0000313" key="3">
    <source>
        <dbReference type="EMBL" id="KAK1743378.1"/>
    </source>
</evidence>
<feature type="signal peptide" evidence="2">
    <location>
        <begin position="1"/>
        <end position="15"/>
    </location>
</feature>
<organism evidence="3 4">
    <name type="scientific">Skeletonema marinoi</name>
    <dbReference type="NCBI Taxonomy" id="267567"/>
    <lineage>
        <taxon>Eukaryota</taxon>
        <taxon>Sar</taxon>
        <taxon>Stramenopiles</taxon>
        <taxon>Ochrophyta</taxon>
        <taxon>Bacillariophyta</taxon>
        <taxon>Coscinodiscophyceae</taxon>
        <taxon>Thalassiosirophycidae</taxon>
        <taxon>Thalassiosirales</taxon>
        <taxon>Skeletonemataceae</taxon>
        <taxon>Skeletonema</taxon>
        <taxon>Skeletonema marinoi-dohrnii complex</taxon>
    </lineage>
</organism>
<gene>
    <name evidence="3" type="ORF">QTG54_005999</name>
</gene>
<evidence type="ECO:0000256" key="2">
    <source>
        <dbReference type="SAM" id="SignalP"/>
    </source>
</evidence>
<keyword evidence="1" id="KW-0472">Membrane</keyword>
<dbReference type="EMBL" id="JATAAI010000009">
    <property type="protein sequence ID" value="KAK1743378.1"/>
    <property type="molecule type" value="Genomic_DNA"/>
</dbReference>
<sequence>MKLLTLLLVSLSATAFVTHTSYPSVIRDKQANCRQRICTEIRAVSPGVNIALVTSSVALLSGYHIRLSLEEKNNQEQGSCVTWRQYQADAREQWARHVKDTDGWLYAIQTLRNAMTAQSFLASTVLSLLTLITGKVWDILRSASNKWDRRLLIVQLLTISATMLFSANQFLQGVRLMTHAGFMFPVKNDTKVDNIMRKTESCQWLGLRSMYISLAPIAWVVGGGRAFFSSSVALILFFRQIDKKPEGLGYEEFQASYI</sequence>
<dbReference type="AlphaFoldDB" id="A0AAD8YBV1"/>
<comment type="caution">
    <text evidence="3">The sequence shown here is derived from an EMBL/GenBank/DDBJ whole genome shotgun (WGS) entry which is preliminary data.</text>
</comment>
<dbReference type="PANTHER" id="PTHR31168">
    <property type="entry name" value="OS02G0292800 PROTEIN"/>
    <property type="match status" value="1"/>
</dbReference>
<dbReference type="Pfam" id="PF04654">
    <property type="entry name" value="DUF599"/>
    <property type="match status" value="1"/>
</dbReference>
<name>A0AAD8YBV1_9STRA</name>
<protein>
    <submittedName>
        <fullName evidence="3">Uncharacterized protein</fullName>
    </submittedName>
</protein>
<feature type="chain" id="PRO_5042157385" evidence="2">
    <location>
        <begin position="16"/>
        <end position="258"/>
    </location>
</feature>
<feature type="transmembrane region" description="Helical" evidence="1">
    <location>
        <begin position="217"/>
        <end position="238"/>
    </location>
</feature>
<evidence type="ECO:0000313" key="4">
    <source>
        <dbReference type="Proteomes" id="UP001224775"/>
    </source>
</evidence>
<keyword evidence="1" id="KW-0812">Transmembrane</keyword>
<dbReference type="PANTHER" id="PTHR31168:SF1">
    <property type="entry name" value="DUF599 FAMILY PROTEIN"/>
    <property type="match status" value="1"/>
</dbReference>
<proteinExistence type="predicted"/>
<accession>A0AAD8YBV1</accession>